<reference evidence="3" key="2">
    <citation type="journal article" date="2017" name="Sci. Adv.">
        <title>A tail of two voltages: Proteomic comparison of the three electric organs of the electric eel.</title>
        <authorList>
            <person name="Traeger L.L."/>
            <person name="Sabat G."/>
            <person name="Barrett-Wilt G.A."/>
            <person name="Wells G.B."/>
            <person name="Sussman M.R."/>
        </authorList>
    </citation>
    <scope>NUCLEOTIDE SEQUENCE [LARGE SCALE GENOMIC DNA]</scope>
</reference>
<organism evidence="2 3">
    <name type="scientific">Electrophorus electricus</name>
    <name type="common">Electric eel</name>
    <name type="synonym">Gymnotus electricus</name>
    <dbReference type="NCBI Taxonomy" id="8005"/>
    <lineage>
        <taxon>Eukaryota</taxon>
        <taxon>Metazoa</taxon>
        <taxon>Chordata</taxon>
        <taxon>Craniata</taxon>
        <taxon>Vertebrata</taxon>
        <taxon>Euteleostomi</taxon>
        <taxon>Actinopterygii</taxon>
        <taxon>Neopterygii</taxon>
        <taxon>Teleostei</taxon>
        <taxon>Ostariophysi</taxon>
        <taxon>Gymnotiformes</taxon>
        <taxon>Gymnotoidei</taxon>
        <taxon>Gymnotidae</taxon>
        <taxon>Electrophorus</taxon>
    </lineage>
</organism>
<proteinExistence type="predicted"/>
<gene>
    <name evidence="2" type="primary">CCDC142</name>
</gene>
<dbReference type="AlphaFoldDB" id="A0A4W4F201"/>
<dbReference type="STRING" id="8005.ENSEEEP00000017716"/>
<dbReference type="Ensembl" id="ENSEEET00000017915.2">
    <property type="protein sequence ID" value="ENSEEEP00000017716.2"/>
    <property type="gene ID" value="ENSEEEG00000008754.2"/>
</dbReference>
<feature type="domain" description="Coiled-coil protein 142 C-terminal" evidence="1">
    <location>
        <begin position="519"/>
        <end position="965"/>
    </location>
</feature>
<accession>A0A4W4F201</accession>
<dbReference type="PANTHER" id="PTHR21436:SF2">
    <property type="entry name" value="COILED-COIL DOMAIN-CONTAINING PROTEIN 142"/>
    <property type="match status" value="1"/>
</dbReference>
<reference evidence="2" key="5">
    <citation type="submission" date="2025-09" db="UniProtKB">
        <authorList>
            <consortium name="Ensembl"/>
        </authorList>
    </citation>
    <scope>IDENTIFICATION</scope>
</reference>
<dbReference type="Proteomes" id="UP000314983">
    <property type="component" value="Chromosome 12"/>
</dbReference>
<evidence type="ECO:0000313" key="3">
    <source>
        <dbReference type="Proteomes" id="UP000314983"/>
    </source>
</evidence>
<evidence type="ECO:0000313" key="2">
    <source>
        <dbReference type="Ensembl" id="ENSEEEP00000017716.2"/>
    </source>
</evidence>
<dbReference type="Pfam" id="PF14923">
    <property type="entry name" value="CCDC142"/>
    <property type="match status" value="1"/>
</dbReference>
<reference evidence="2" key="4">
    <citation type="submission" date="2025-08" db="UniProtKB">
        <authorList>
            <consortium name="Ensembl"/>
        </authorList>
    </citation>
    <scope>IDENTIFICATION</scope>
</reference>
<dbReference type="GeneTree" id="ENSGT00390000009871"/>
<dbReference type="PANTHER" id="PTHR21436">
    <property type="entry name" value="COILED-COIL DOMAIN-CONTAINING PROTEIN 142"/>
    <property type="match status" value="1"/>
</dbReference>
<keyword evidence="3" id="KW-1185">Reference proteome</keyword>
<protein>
    <recommendedName>
        <fullName evidence="1">Coiled-coil protein 142 C-terminal domain-containing protein</fullName>
    </recommendedName>
</protein>
<dbReference type="InterPro" id="IPR026700">
    <property type="entry name" value="CCDC142"/>
</dbReference>
<sequence length="980" mass="111096">MGYSYGSQKQQNKQTIIPAVNINEVTSCVSPGCRYKGSFPNSVKEKEALCWIGSNPGLTWLVRQKDEGDGRDYANEDDFVPCQNLTSCSSLHFQQLKKTLLSLNSQCHVLCGPGGCLIGCITGLSTSTETDFFHQPQAAAFSQHYGQLQNLYEQRTQLLFLHEFSCRCRMANCFVKGLGNMLEKVRLLLVDRSQASERTNFAWNLGLGAICEELQLHVSHWDLLWANMHSNPSLRSVLFSHTQVLSSMQRALWLLGLQALLLIEDCIHTAVLALAVGQLEKGSRGAFEDLLCAMELYNHTVAYWRSQHKDVNWTSQVLFYCDCSWIEPSLSRPAPFPVSRLMRILADQRAQIAAEQFYNWTCQQINLLSLAGQPSKQWGCMEYLESPVQSLVFTPDQAIAKGLLEAVPDKPCKKPIHVLWSSILPFPTFVHGDREYLDILFQVLESSTDLLAPHVPKSHPIGRTDIIGYAMENQETSVDEERHSKTPRMASSRQKAMHFLDLSKSDMCMELFSQYKDILWREFGKTVVGHFYYQSHNSVLGGVNQWNYHMMFLLVKWLKHTCKEKLIPEECTEVLNKFCSHILSTAAFMHWDEMMCASLGLGLTDKCLPIVSLTSSSTTTATIDLVLCHFAPLFYVLKMLQIPDPNSGEKGRRSLNFYHFGLQCRAIATVQSSMLWVMSKAYQFLASWSVAKFLLITQGDLKVFRRTAQSLAQQLESLGECAGHPLIMQHGHQLAWGVLQLQVFSDLALRIFSIDLKKMSLEVFEQTMPSAKHWRVKYKKELPSSPSDYAVSATQSVIGHVVEGVRPLLDEDRIPALMEAMTSFMEAWMEHILKQKIKFSIQGALQLKQDFDVIRDLIRLEYSLTEELPHRLLSLHVFHQVDSAIVCLLQQPVAKPYMPLRRWPLFRSCCQNRAEVVDQAAGSLNNLETMDIQAACHQVEGSVTPKLVSTAPPESYLAVAQQEWLDLRIHNGCRWKIPGL</sequence>
<dbReference type="InterPro" id="IPR055350">
    <property type="entry name" value="CCDC142_C"/>
</dbReference>
<reference evidence="2" key="3">
    <citation type="submission" date="2020-05" db="EMBL/GenBank/DDBJ databases">
        <title>Electrophorus electricus (electric eel) genome, fEleEle1, primary haplotype.</title>
        <authorList>
            <person name="Myers G."/>
            <person name="Meyer A."/>
            <person name="Fedrigo O."/>
            <person name="Formenti G."/>
            <person name="Rhie A."/>
            <person name="Tracey A."/>
            <person name="Sims Y."/>
            <person name="Jarvis E.D."/>
        </authorList>
    </citation>
    <scope>NUCLEOTIDE SEQUENCE [LARGE SCALE GENOMIC DNA]</scope>
</reference>
<evidence type="ECO:0000259" key="1">
    <source>
        <dbReference type="Pfam" id="PF14923"/>
    </source>
</evidence>
<name>A0A4W4F201_ELEEL</name>
<reference evidence="3" key="1">
    <citation type="journal article" date="2014" name="Science">
        <title>Nonhuman genetics. Genomic basis for the convergent evolution of electric organs.</title>
        <authorList>
            <person name="Gallant J.R."/>
            <person name="Traeger L.L."/>
            <person name="Volkening J.D."/>
            <person name="Moffett H."/>
            <person name="Chen P.H."/>
            <person name="Novina C.D."/>
            <person name="Phillips G.N.Jr."/>
            <person name="Anand R."/>
            <person name="Wells G.B."/>
            <person name="Pinch M."/>
            <person name="Guth R."/>
            <person name="Unguez G.A."/>
            <person name="Albert J.S."/>
            <person name="Zakon H.H."/>
            <person name="Samanta M.P."/>
            <person name="Sussman M.R."/>
        </authorList>
    </citation>
    <scope>NUCLEOTIDE SEQUENCE [LARGE SCALE GENOMIC DNA]</scope>
</reference>
<dbReference type="OMA" id="TWEQLQH"/>